<proteinExistence type="predicted"/>
<accession>A0A7R9EJM9</accession>
<evidence type="ECO:0008006" key="4">
    <source>
        <dbReference type="Google" id="ProtNLM"/>
    </source>
</evidence>
<keyword evidence="2" id="KW-0472">Membrane</keyword>
<dbReference type="AlphaFoldDB" id="A0A7R9EJM9"/>
<dbReference type="InterPro" id="IPR029162">
    <property type="entry name" value="InaF-motif"/>
</dbReference>
<keyword evidence="2" id="KW-0812">Transmembrane</keyword>
<feature type="transmembrane region" description="Helical" evidence="2">
    <location>
        <begin position="105"/>
        <end position="131"/>
    </location>
</feature>
<organism evidence="3">
    <name type="scientific">Timema monikensis</name>
    <dbReference type="NCBI Taxonomy" id="170555"/>
    <lineage>
        <taxon>Eukaryota</taxon>
        <taxon>Metazoa</taxon>
        <taxon>Ecdysozoa</taxon>
        <taxon>Arthropoda</taxon>
        <taxon>Hexapoda</taxon>
        <taxon>Insecta</taxon>
        <taxon>Pterygota</taxon>
        <taxon>Neoptera</taxon>
        <taxon>Polyneoptera</taxon>
        <taxon>Phasmatodea</taxon>
        <taxon>Timematodea</taxon>
        <taxon>Timematoidea</taxon>
        <taxon>Timematidae</taxon>
        <taxon>Timema</taxon>
    </lineage>
</organism>
<keyword evidence="2" id="KW-1133">Transmembrane helix</keyword>
<gene>
    <name evidence="3" type="ORF">TMSB3V08_LOCUS11146</name>
</gene>
<feature type="region of interest" description="Disordered" evidence="1">
    <location>
        <begin position="59"/>
        <end position="88"/>
    </location>
</feature>
<protein>
    <recommendedName>
        <fullName evidence="4">InaF motif containing 2</fullName>
    </recommendedName>
</protein>
<reference evidence="3" key="1">
    <citation type="submission" date="2020-11" db="EMBL/GenBank/DDBJ databases">
        <authorList>
            <person name="Tran Van P."/>
        </authorList>
    </citation>
    <scope>NUCLEOTIDE SEQUENCE</scope>
</reference>
<evidence type="ECO:0000256" key="1">
    <source>
        <dbReference type="SAM" id="MobiDB-lite"/>
    </source>
</evidence>
<dbReference type="PANTHER" id="PTHR34929">
    <property type="entry name" value="ZGC:153157"/>
    <property type="match status" value="1"/>
</dbReference>
<evidence type="ECO:0000313" key="3">
    <source>
        <dbReference type="EMBL" id="CAD7434495.1"/>
    </source>
</evidence>
<evidence type="ECO:0000256" key="2">
    <source>
        <dbReference type="SAM" id="Phobius"/>
    </source>
</evidence>
<sequence>MPDGCVNSDAEFLDVYTTSQSSYKGVSPVRSINATHHPERLWGSATPTGVAVRRVSTRTLDSTMSEHSDDDASLGDDGHQAPSGAKYAEDAAKDKLYEPKKARKIIRVLTVVAYVFSVSLAAIMLSLYYVFLWDPKMPTTGRQVAGHDPEPQPCIQHVLLDTQTEGIEKQRTRMNNSIPVEERVAVALRSPSVATLIRINVIHYCVLVAASWSRRPGRKPGRGLGVVKLDALSKKDQLQNTFTC</sequence>
<dbReference type="EMBL" id="OB797679">
    <property type="protein sequence ID" value="CAD7434495.1"/>
    <property type="molecule type" value="Genomic_DNA"/>
</dbReference>
<name>A0A7R9EJM9_9NEOP</name>
<dbReference type="PANTHER" id="PTHR34929:SF1">
    <property type="entry name" value="INAF MOTIF CONTAINING 2"/>
    <property type="match status" value="1"/>
</dbReference>
<dbReference type="Pfam" id="PF15018">
    <property type="entry name" value="InaF-motif"/>
    <property type="match status" value="1"/>
</dbReference>